<evidence type="ECO:0000313" key="2">
    <source>
        <dbReference type="EMBL" id="AMY22765.1"/>
    </source>
</evidence>
<dbReference type="EMBL" id="CP015220">
    <property type="protein sequence ID" value="AMY22765.1"/>
    <property type="molecule type" value="Genomic_DNA"/>
</dbReference>
<proteinExistence type="predicted"/>
<dbReference type="Proteomes" id="UP000076038">
    <property type="component" value="Chromosome"/>
</dbReference>
<evidence type="ECO:0000313" key="3">
    <source>
        <dbReference type="Proteomes" id="UP000076038"/>
    </source>
</evidence>
<feature type="region of interest" description="Disordered" evidence="1">
    <location>
        <begin position="39"/>
        <end position="60"/>
    </location>
</feature>
<sequence length="60" mass="6877">METDTVVWPESPDRDQWWRTVLGVGTEIRECATADLLDQQRAEPVDDDLYPHVPREPVAA</sequence>
<keyword evidence="3" id="KW-1185">Reference proteome</keyword>
<name>A0A143QHX6_RHOFA</name>
<dbReference type="KEGG" id="rhs:A3Q41_01457"/>
<dbReference type="OrthoDB" id="4478538at2"/>
<reference evidence="2 3" key="1">
    <citation type="journal article" date="2016" name="Genome Announc.">
        <title>Complete Genome and Plasmid Sequences for Rhodococcus fascians D188 and Draft Sequences for Rhodococcus Isolates PBTS 1 and PBTS 2.</title>
        <authorList>
            <person name="Stamler R.A."/>
            <person name="Vereecke D."/>
            <person name="Zhang Y."/>
            <person name="Schilkey F."/>
            <person name="Devitt N."/>
            <person name="Randall J.J."/>
        </authorList>
    </citation>
    <scope>NUCLEOTIDE SEQUENCE [LARGE SCALE GENOMIC DNA]</scope>
    <source>
        <strain evidence="2 3">PBTS2</strain>
    </source>
</reference>
<dbReference type="GeneID" id="93551491"/>
<dbReference type="RefSeq" id="WP_032371449.1">
    <property type="nucleotide sequence ID" value="NZ_CAKKLU010000027.1"/>
</dbReference>
<organism evidence="2 3">
    <name type="scientific">Rhodococcoides fascians</name>
    <name type="common">Rhodococcus fascians</name>
    <dbReference type="NCBI Taxonomy" id="1828"/>
    <lineage>
        <taxon>Bacteria</taxon>
        <taxon>Bacillati</taxon>
        <taxon>Actinomycetota</taxon>
        <taxon>Actinomycetes</taxon>
        <taxon>Mycobacteriales</taxon>
        <taxon>Nocardiaceae</taxon>
        <taxon>Rhodococcoides</taxon>
    </lineage>
</organism>
<protein>
    <submittedName>
        <fullName evidence="2">Uncharacterized protein</fullName>
    </submittedName>
</protein>
<accession>A0A143QHX6</accession>
<dbReference type="AlphaFoldDB" id="A0A143QHX6"/>
<gene>
    <name evidence="2" type="ORF">A3Q41_01457</name>
</gene>
<accession>A0A260U0H3</accession>
<evidence type="ECO:0000256" key="1">
    <source>
        <dbReference type="SAM" id="MobiDB-lite"/>
    </source>
</evidence>
<reference evidence="3" key="2">
    <citation type="submission" date="2016-04" db="EMBL/GenBank/DDBJ databases">
        <title>Complete Genome and Plasmid Sequences for Rhodococcus fascians D188 and Draft Sequences for Rhodococcus spp. Isolates PBTS 1 and PBTS 2.</title>
        <authorList>
            <person name="Stamer R."/>
            <person name="Vereecke D."/>
            <person name="Zhang Y."/>
            <person name="Schilkey F."/>
            <person name="Devitt N."/>
            <person name="Randall J."/>
        </authorList>
    </citation>
    <scope>NUCLEOTIDE SEQUENCE [LARGE SCALE GENOMIC DNA]</scope>
    <source>
        <strain evidence="3">PBTS2</strain>
    </source>
</reference>
<dbReference type="PATRIC" id="fig|1653479.3.peg.1477"/>